<sequence length="98" mass="11155">MANKQRGFVDIDLDRPRKLRYTLNALAEIEDKLGVTVTKLSEVTLGIKSIRTFLWAGLIHEDANLNEKDVGSWVDFDNIEYVQAKIAEAFETATRKND</sequence>
<keyword evidence="2" id="KW-1185">Reference proteome</keyword>
<gene>
    <name evidence="1" type="ORF">H1S01_13425</name>
</gene>
<dbReference type="Proteomes" id="UP000617402">
    <property type="component" value="Unassembled WGS sequence"/>
</dbReference>
<comment type="caution">
    <text evidence="1">The sequence shown here is derived from an EMBL/GenBank/DDBJ whole genome shotgun (WGS) entry which is preliminary data.</text>
</comment>
<protein>
    <submittedName>
        <fullName evidence="1">Uncharacterized protein</fullName>
    </submittedName>
</protein>
<evidence type="ECO:0000313" key="2">
    <source>
        <dbReference type="Proteomes" id="UP000617402"/>
    </source>
</evidence>
<organism evidence="1 2">
    <name type="scientific">Heliobacterium chlorum</name>
    <dbReference type="NCBI Taxonomy" id="2698"/>
    <lineage>
        <taxon>Bacteria</taxon>
        <taxon>Bacillati</taxon>
        <taxon>Bacillota</taxon>
        <taxon>Clostridia</taxon>
        <taxon>Eubacteriales</taxon>
        <taxon>Heliobacteriaceae</taxon>
        <taxon>Heliobacterium</taxon>
    </lineage>
</organism>
<proteinExistence type="predicted"/>
<reference evidence="1 2" key="1">
    <citation type="submission" date="2020-07" db="EMBL/GenBank/DDBJ databases">
        <title>Draft whole-genome sequence of Heliobacterium chlorum DSM 3682, type strain.</title>
        <authorList>
            <person name="Kyndt J.A."/>
            <person name="Meyer T.E."/>
            <person name="Imhoff J.F."/>
        </authorList>
    </citation>
    <scope>NUCLEOTIDE SEQUENCE [LARGE SCALE GENOMIC DNA]</scope>
    <source>
        <strain evidence="1 2">DSM 3682</strain>
    </source>
</reference>
<dbReference type="EMBL" id="JACVHF010000015">
    <property type="protein sequence ID" value="MBC9785502.1"/>
    <property type="molecule type" value="Genomic_DNA"/>
</dbReference>
<evidence type="ECO:0000313" key="1">
    <source>
        <dbReference type="EMBL" id="MBC9785502.1"/>
    </source>
</evidence>
<accession>A0ABR7T5J3</accession>
<name>A0ABR7T5J3_HELCL</name>
<dbReference type="RefSeq" id="WP_188040959.1">
    <property type="nucleotide sequence ID" value="NZ_JACVHF010000015.1"/>
</dbReference>